<dbReference type="EMBL" id="BONF01000023">
    <property type="protein sequence ID" value="GIF82661.1"/>
    <property type="molecule type" value="Genomic_DNA"/>
</dbReference>
<organism evidence="1 2">
    <name type="scientific">Catellatospora bangladeshensis</name>
    <dbReference type="NCBI Taxonomy" id="310355"/>
    <lineage>
        <taxon>Bacteria</taxon>
        <taxon>Bacillati</taxon>
        <taxon>Actinomycetota</taxon>
        <taxon>Actinomycetes</taxon>
        <taxon>Micromonosporales</taxon>
        <taxon>Micromonosporaceae</taxon>
        <taxon>Catellatospora</taxon>
    </lineage>
</organism>
<name>A0A8J3NKH4_9ACTN</name>
<accession>A0A8J3NKH4</accession>
<comment type="caution">
    <text evidence="1">The sequence shown here is derived from an EMBL/GenBank/DDBJ whole genome shotgun (WGS) entry which is preliminary data.</text>
</comment>
<sequence>MPPCVEAARRGELVTLVNHGADPVTITIRGTDLLAHTAVGEIVLQPDGFAFVRPSPPEESP</sequence>
<keyword evidence="2" id="KW-1185">Reference proteome</keyword>
<dbReference type="Proteomes" id="UP000601223">
    <property type="component" value="Unassembled WGS sequence"/>
</dbReference>
<gene>
    <name evidence="1" type="ORF">Cba03nite_40100</name>
</gene>
<proteinExistence type="predicted"/>
<evidence type="ECO:0000313" key="2">
    <source>
        <dbReference type="Proteomes" id="UP000601223"/>
    </source>
</evidence>
<reference evidence="1 2" key="1">
    <citation type="submission" date="2021-01" db="EMBL/GenBank/DDBJ databases">
        <title>Whole genome shotgun sequence of Catellatospora bangladeshensis NBRC 107357.</title>
        <authorList>
            <person name="Komaki H."/>
            <person name="Tamura T."/>
        </authorList>
    </citation>
    <scope>NUCLEOTIDE SEQUENCE [LARGE SCALE GENOMIC DNA]</scope>
    <source>
        <strain evidence="1 2">NBRC 107357</strain>
    </source>
</reference>
<dbReference type="AlphaFoldDB" id="A0A8J3NKH4"/>
<evidence type="ECO:0000313" key="1">
    <source>
        <dbReference type="EMBL" id="GIF82661.1"/>
    </source>
</evidence>
<protein>
    <submittedName>
        <fullName evidence="1">Uncharacterized protein</fullName>
    </submittedName>
</protein>